<comment type="caution">
    <text evidence="1">The sequence shown here is derived from an EMBL/GenBank/DDBJ whole genome shotgun (WGS) entry which is preliminary data.</text>
</comment>
<reference evidence="1 2" key="1">
    <citation type="journal article" date="2018" name="Sci. Rep.">
        <title>Genomic signatures of local adaptation to the degree of environmental predictability in rotifers.</title>
        <authorList>
            <person name="Franch-Gras L."/>
            <person name="Hahn C."/>
            <person name="Garcia-Roger E.M."/>
            <person name="Carmona M.J."/>
            <person name="Serra M."/>
            <person name="Gomez A."/>
        </authorList>
    </citation>
    <scope>NUCLEOTIDE SEQUENCE [LARGE SCALE GENOMIC DNA]</scope>
    <source>
        <strain evidence="1">HYR1</strain>
    </source>
</reference>
<proteinExistence type="predicted"/>
<evidence type="ECO:0000313" key="2">
    <source>
        <dbReference type="Proteomes" id="UP000276133"/>
    </source>
</evidence>
<gene>
    <name evidence="1" type="ORF">BpHYR1_015411</name>
</gene>
<dbReference type="AlphaFoldDB" id="A0A3M7R2M8"/>
<organism evidence="1 2">
    <name type="scientific">Brachionus plicatilis</name>
    <name type="common">Marine rotifer</name>
    <name type="synonym">Brachionus muelleri</name>
    <dbReference type="NCBI Taxonomy" id="10195"/>
    <lineage>
        <taxon>Eukaryota</taxon>
        <taxon>Metazoa</taxon>
        <taxon>Spiralia</taxon>
        <taxon>Gnathifera</taxon>
        <taxon>Rotifera</taxon>
        <taxon>Eurotatoria</taxon>
        <taxon>Monogononta</taxon>
        <taxon>Pseudotrocha</taxon>
        <taxon>Ploima</taxon>
        <taxon>Brachionidae</taxon>
        <taxon>Brachionus</taxon>
    </lineage>
</organism>
<evidence type="ECO:0000313" key="1">
    <source>
        <dbReference type="EMBL" id="RNA17624.1"/>
    </source>
</evidence>
<dbReference type="EMBL" id="REGN01004413">
    <property type="protein sequence ID" value="RNA17624.1"/>
    <property type="molecule type" value="Genomic_DNA"/>
</dbReference>
<keyword evidence="2" id="KW-1185">Reference proteome</keyword>
<protein>
    <submittedName>
        <fullName evidence="1">Uncharacterized protein</fullName>
    </submittedName>
</protein>
<dbReference type="Proteomes" id="UP000276133">
    <property type="component" value="Unassembled WGS sequence"/>
</dbReference>
<sequence length="82" mass="9864">MKFENPFYHRKSRMPAVTGNQVTKLRVRGKLRLKLYLIESAEHLMLVFLNLSRLFLTVRIFLCENILKENSTSNKKYNFDWL</sequence>
<name>A0A3M7R2M8_BRAPC</name>
<accession>A0A3M7R2M8</accession>